<dbReference type="EMBL" id="ASXJ01000074">
    <property type="protein sequence ID" value="ERM02621.1"/>
    <property type="molecule type" value="Genomic_DNA"/>
</dbReference>
<comment type="subcellular location">
    <subcellularLocation>
        <location evidence="1">Endomembrane system</location>
        <topology evidence="1">Multi-pass membrane protein</topology>
    </subcellularLocation>
</comment>
<organism evidence="6 7">
    <name type="scientific">Brucella intermedia 229E</name>
    <dbReference type="NCBI Taxonomy" id="1337887"/>
    <lineage>
        <taxon>Bacteria</taxon>
        <taxon>Pseudomonadati</taxon>
        <taxon>Pseudomonadota</taxon>
        <taxon>Alphaproteobacteria</taxon>
        <taxon>Hyphomicrobiales</taxon>
        <taxon>Brucellaceae</taxon>
        <taxon>Brucella/Ochrobactrum group</taxon>
        <taxon>Brucella</taxon>
    </lineage>
</organism>
<dbReference type="Pfam" id="PF04191">
    <property type="entry name" value="PEMT"/>
    <property type="match status" value="1"/>
</dbReference>
<accession>U4VIH5</accession>
<evidence type="ECO:0000313" key="6">
    <source>
        <dbReference type="EMBL" id="ERM02621.1"/>
    </source>
</evidence>
<evidence type="ECO:0000256" key="2">
    <source>
        <dbReference type="ARBA" id="ARBA00022692"/>
    </source>
</evidence>
<keyword evidence="6" id="KW-0808">Transferase</keyword>
<gene>
    <name evidence="6" type="ORF">Q644_15680</name>
</gene>
<keyword evidence="3 5" id="KW-1133">Transmembrane helix</keyword>
<dbReference type="GO" id="GO:0012505">
    <property type="term" value="C:endomembrane system"/>
    <property type="evidence" value="ECO:0007669"/>
    <property type="project" value="UniProtKB-SubCell"/>
</dbReference>
<comment type="caution">
    <text evidence="6">The sequence shown here is derived from an EMBL/GenBank/DDBJ whole genome shotgun (WGS) entry which is preliminary data.</text>
</comment>
<reference evidence="6 7" key="1">
    <citation type="journal article" date="2014" name="FEMS Microbiol. Lett.">
        <title>Genome sequencing analysis reveals virulence-related gene content of Ochrobactrum intermedium strain 229E, a urease-positive strain isolated from the human gastric niche.</title>
        <authorList>
            <person name="Kulkarni G.J."/>
            <person name="Shetty S."/>
            <person name="Dharne M.S."/>
            <person name="Shouche Y.S."/>
        </authorList>
    </citation>
    <scope>NUCLEOTIDE SEQUENCE [LARGE SCALE GENOMIC DNA]</scope>
    <source>
        <strain evidence="6 7">229E</strain>
    </source>
</reference>
<evidence type="ECO:0000256" key="3">
    <source>
        <dbReference type="ARBA" id="ARBA00022989"/>
    </source>
</evidence>
<dbReference type="Gene3D" id="1.20.120.1630">
    <property type="match status" value="1"/>
</dbReference>
<dbReference type="GO" id="GO:0008168">
    <property type="term" value="F:methyltransferase activity"/>
    <property type="evidence" value="ECO:0007669"/>
    <property type="project" value="UniProtKB-KW"/>
</dbReference>
<dbReference type="AlphaFoldDB" id="U4VIH5"/>
<evidence type="ECO:0000313" key="7">
    <source>
        <dbReference type="Proteomes" id="UP000016842"/>
    </source>
</evidence>
<keyword evidence="6" id="KW-0489">Methyltransferase</keyword>
<feature type="transmembrane region" description="Helical" evidence="5">
    <location>
        <begin position="88"/>
        <end position="120"/>
    </location>
</feature>
<evidence type="ECO:0000256" key="4">
    <source>
        <dbReference type="ARBA" id="ARBA00023136"/>
    </source>
</evidence>
<protein>
    <submittedName>
        <fullName evidence="6">Isoprenylcysteine carboxyl methyltransferase</fullName>
    </submittedName>
</protein>
<keyword evidence="4 5" id="KW-0472">Membrane</keyword>
<proteinExistence type="predicted"/>
<feature type="transmembrane region" description="Helical" evidence="5">
    <location>
        <begin position="47"/>
        <end position="68"/>
    </location>
</feature>
<dbReference type="InterPro" id="IPR007318">
    <property type="entry name" value="Phopholipid_MeTrfase"/>
</dbReference>
<dbReference type="PATRIC" id="fig|1337887.3.peg.1485"/>
<dbReference type="GO" id="GO:0032259">
    <property type="term" value="P:methylation"/>
    <property type="evidence" value="ECO:0007669"/>
    <property type="project" value="UniProtKB-KW"/>
</dbReference>
<keyword evidence="2 5" id="KW-0812">Transmembrane</keyword>
<dbReference type="Proteomes" id="UP000016842">
    <property type="component" value="Unassembled WGS sequence"/>
</dbReference>
<dbReference type="PANTHER" id="PTHR12714">
    <property type="entry name" value="PROTEIN-S ISOPRENYLCYSTEINE O-METHYLTRANSFERASE"/>
    <property type="match status" value="1"/>
</dbReference>
<dbReference type="PANTHER" id="PTHR12714:SF9">
    <property type="entry name" value="PROTEIN-S-ISOPRENYLCYSTEINE O-METHYLTRANSFERASE"/>
    <property type="match status" value="1"/>
</dbReference>
<feature type="transmembrane region" description="Helical" evidence="5">
    <location>
        <begin position="17"/>
        <end position="35"/>
    </location>
</feature>
<sequence>MKTLGELGGKYQQRRRFAIGAVIVLLVVALLFVGSRSAGHFHEYIEAFGLSLIVAAIIGRMWCTLYIGGRKSAEIVQSGPYSVTRNPLYVFSSIGAMGIGAQTGSLTIAITFGVLCYLAFSVVIRTEEKFLKQNFGKPYEAYCASVPRFFPNPSLFRDDKELIVRPPDRLYRTFTDGLVFFVAYPFFEFVEYLQDTNVLPVLLHLY</sequence>
<evidence type="ECO:0000256" key="1">
    <source>
        <dbReference type="ARBA" id="ARBA00004127"/>
    </source>
</evidence>
<evidence type="ECO:0000256" key="5">
    <source>
        <dbReference type="SAM" id="Phobius"/>
    </source>
</evidence>
<name>U4VIH5_9HYPH</name>